<dbReference type="GO" id="GO:0005524">
    <property type="term" value="F:ATP binding"/>
    <property type="evidence" value="ECO:0007669"/>
    <property type="project" value="UniProtKB-UniRule"/>
</dbReference>
<dbReference type="InterPro" id="IPR000719">
    <property type="entry name" value="Prot_kinase_dom"/>
</dbReference>
<proteinExistence type="predicted"/>
<organism evidence="6">
    <name type="scientific">Enterobius vermicularis</name>
    <name type="common">Human pinworm</name>
    <dbReference type="NCBI Taxonomy" id="51028"/>
    <lineage>
        <taxon>Eukaryota</taxon>
        <taxon>Metazoa</taxon>
        <taxon>Ecdysozoa</taxon>
        <taxon>Nematoda</taxon>
        <taxon>Chromadorea</taxon>
        <taxon>Rhabditida</taxon>
        <taxon>Spirurina</taxon>
        <taxon>Oxyuridomorpha</taxon>
        <taxon>Oxyuroidea</taxon>
        <taxon>Oxyuridae</taxon>
        <taxon>Enterobius</taxon>
    </lineage>
</organism>
<dbReference type="Gene3D" id="3.30.200.20">
    <property type="entry name" value="Phosphorylase Kinase, domain 1"/>
    <property type="match status" value="1"/>
</dbReference>
<dbReference type="WBParaSite" id="EVEC_0001286101-mRNA-1">
    <property type="protein sequence ID" value="EVEC_0001286101-mRNA-1"/>
    <property type="gene ID" value="EVEC_0001286101"/>
</dbReference>
<evidence type="ECO:0000256" key="1">
    <source>
        <dbReference type="PROSITE-ProRule" id="PRU10141"/>
    </source>
</evidence>
<keyword evidence="5" id="KW-1185">Reference proteome</keyword>
<dbReference type="Proteomes" id="UP000274131">
    <property type="component" value="Unassembled WGS sequence"/>
</dbReference>
<sequence length="242" mass="27445">MSKTLTSSGQEYIFGSKYKLKRKLGSGSFGDIYLAVDISDGEEVAVKLEPVYVRVFFLARHPQLLHESRVYRALEGGTGIPRMRWFGIEKGYTIMPDNFLVGSGRSFRRLFLIDFGLAKRYHVAPFRSHIPYRGDKSLTGTARYASINAHLGIEQSRRDDLESLGYVLMYFSRGSLPWQGLKAATKRQKYEKISEKKMSTPVEYDYTFDWTVLKQTIASGPTLPGTQIGSPACRPDGDYDRL</sequence>
<name>A0A0N4VPD2_ENTVE</name>
<reference evidence="6" key="1">
    <citation type="submission" date="2017-02" db="UniProtKB">
        <authorList>
            <consortium name="WormBaseParasite"/>
        </authorList>
    </citation>
    <scope>IDENTIFICATION</scope>
</reference>
<protein>
    <submittedName>
        <fullName evidence="6">Non-specific serine/threonine protein kinase</fullName>
    </submittedName>
</protein>
<dbReference type="Gene3D" id="1.10.510.10">
    <property type="entry name" value="Transferase(Phosphotransferase) domain 1"/>
    <property type="match status" value="1"/>
</dbReference>
<keyword evidence="1" id="KW-0547">Nucleotide-binding</keyword>
<dbReference type="GO" id="GO:0004672">
    <property type="term" value="F:protein kinase activity"/>
    <property type="evidence" value="ECO:0007669"/>
    <property type="project" value="InterPro"/>
</dbReference>
<evidence type="ECO:0000313" key="5">
    <source>
        <dbReference type="Proteomes" id="UP000274131"/>
    </source>
</evidence>
<dbReference type="OrthoDB" id="5800476at2759"/>
<keyword evidence="1" id="KW-0067">ATP-binding</keyword>
<dbReference type="PANTHER" id="PTHR11909">
    <property type="entry name" value="CASEIN KINASE-RELATED"/>
    <property type="match status" value="1"/>
</dbReference>
<dbReference type="STRING" id="51028.A0A0N4VPD2"/>
<dbReference type="SUPFAM" id="SSF56112">
    <property type="entry name" value="Protein kinase-like (PK-like)"/>
    <property type="match status" value="1"/>
</dbReference>
<evidence type="ECO:0000256" key="2">
    <source>
        <dbReference type="SAM" id="MobiDB-lite"/>
    </source>
</evidence>
<dbReference type="EMBL" id="UXUI01013280">
    <property type="protein sequence ID" value="VDD97277.1"/>
    <property type="molecule type" value="Genomic_DNA"/>
</dbReference>
<gene>
    <name evidence="4" type="ORF">EVEC_LOCUS12028</name>
</gene>
<dbReference type="PROSITE" id="PS50011">
    <property type="entry name" value="PROTEIN_KINASE_DOM"/>
    <property type="match status" value="1"/>
</dbReference>
<reference evidence="4 5" key="2">
    <citation type="submission" date="2018-10" db="EMBL/GenBank/DDBJ databases">
        <authorList>
            <consortium name="Pathogen Informatics"/>
        </authorList>
    </citation>
    <scope>NUCLEOTIDE SEQUENCE [LARGE SCALE GENOMIC DNA]</scope>
</reference>
<evidence type="ECO:0000313" key="4">
    <source>
        <dbReference type="EMBL" id="VDD97277.1"/>
    </source>
</evidence>
<feature type="region of interest" description="Disordered" evidence="2">
    <location>
        <begin position="223"/>
        <end position="242"/>
    </location>
</feature>
<dbReference type="PROSITE" id="PS00107">
    <property type="entry name" value="PROTEIN_KINASE_ATP"/>
    <property type="match status" value="1"/>
</dbReference>
<dbReference type="InterPro" id="IPR017441">
    <property type="entry name" value="Protein_kinase_ATP_BS"/>
</dbReference>
<feature type="domain" description="Protein kinase" evidence="3">
    <location>
        <begin position="1"/>
        <end position="242"/>
    </location>
</feature>
<dbReference type="InterPro" id="IPR050235">
    <property type="entry name" value="CK1_Ser-Thr_kinase"/>
</dbReference>
<accession>A0A0N4VPD2</accession>
<evidence type="ECO:0000259" key="3">
    <source>
        <dbReference type="PROSITE" id="PS50011"/>
    </source>
</evidence>
<evidence type="ECO:0000313" key="6">
    <source>
        <dbReference type="WBParaSite" id="EVEC_0001286101-mRNA-1"/>
    </source>
</evidence>
<dbReference type="SMART" id="SM00220">
    <property type="entry name" value="S_TKc"/>
    <property type="match status" value="1"/>
</dbReference>
<dbReference type="AlphaFoldDB" id="A0A0N4VPD2"/>
<dbReference type="InterPro" id="IPR011009">
    <property type="entry name" value="Kinase-like_dom_sf"/>
</dbReference>
<feature type="binding site" evidence="1">
    <location>
        <position position="47"/>
    </location>
    <ligand>
        <name>ATP</name>
        <dbReference type="ChEBI" id="CHEBI:30616"/>
    </ligand>
</feature>